<proteinExistence type="predicted"/>
<gene>
    <name evidence="1" type="ORF">SAMN06295905_1862</name>
</gene>
<sequence length="688" mass="75690">MSAAPNALLLIAFAILATAFVVALLGFLGRRARPAVAPAGVSATLSDRFEAANSRLAEVISKENNALLAVTTLPEDVGPMEAEAALRAATPDWSMHDRQVLMLQAWEVQRRPQALAALAGLPLANPDKSFAMLNGTLVRALRDGEPALLGQIAEAIDARFDALGALADAGGIVVTMERAAERIRLQAPEVATVLEATMERMWPRTRRQMLAVLRIRIDEWDDERPVDPRGMAEDLAQYSWPRLPELMAEVHEALDKRNGPEWERAQLWYDKAVLQRYCDVEDALKGFDIGAVVERLAKALMSPDAETSRFAAETAADLIGDYFIENPRHFATLKTALTWAGRTHELTPSHEWLAQSLDPTDAGEDVTLDAERYGQIRAGIERFIDTTATTDPLVARAELRAILPDAPIDILRVALIARWKDSRDEVLLVALAGLSIEALEDGEDGRMAQLCLHWPLKAGSADLVLSITAELDERSERLDPWLRTEDGVRDLLRATGRVSAAGRGLDRAARDFLDWAEARHVVLLTEMVAARLERDSGDDDGALQLALDLYRMVLPDEPALLWPVQKYMRERAAAPAWREALLHFESMRANHFAALGEADAAELAELVDLFCEALRDSPSDVARLAAYQAAQLVTLGVIARPEHLAKLDERLTWAGNLHGMVPDSFVTLRAALSAASPKGEDLVRDRPR</sequence>
<organism evidence="1 2">
    <name type="scientific">Devosia lucknowensis</name>
    <dbReference type="NCBI Taxonomy" id="1096929"/>
    <lineage>
        <taxon>Bacteria</taxon>
        <taxon>Pseudomonadati</taxon>
        <taxon>Pseudomonadota</taxon>
        <taxon>Alphaproteobacteria</taxon>
        <taxon>Hyphomicrobiales</taxon>
        <taxon>Devosiaceae</taxon>
        <taxon>Devosia</taxon>
    </lineage>
</organism>
<dbReference type="AlphaFoldDB" id="A0A1Y6F794"/>
<evidence type="ECO:0000313" key="2">
    <source>
        <dbReference type="Proteomes" id="UP000194474"/>
    </source>
</evidence>
<accession>A0A1Y6F794</accession>
<protein>
    <submittedName>
        <fullName evidence="1">Uncharacterized protein</fullName>
    </submittedName>
</protein>
<dbReference type="OrthoDB" id="9828767at2"/>
<evidence type="ECO:0000313" key="1">
    <source>
        <dbReference type="EMBL" id="SMQ70276.1"/>
    </source>
</evidence>
<dbReference type="RefSeq" id="WP_086470142.1">
    <property type="nucleotide sequence ID" value="NZ_FXWK01000001.1"/>
</dbReference>
<dbReference type="EMBL" id="FXWK01000001">
    <property type="protein sequence ID" value="SMQ70276.1"/>
    <property type="molecule type" value="Genomic_DNA"/>
</dbReference>
<name>A0A1Y6F794_9HYPH</name>
<reference evidence="2" key="1">
    <citation type="submission" date="2017-04" db="EMBL/GenBank/DDBJ databases">
        <authorList>
            <person name="Varghese N."/>
            <person name="Submissions S."/>
        </authorList>
    </citation>
    <scope>NUCLEOTIDE SEQUENCE [LARGE SCALE GENOMIC DNA]</scope>
</reference>
<dbReference type="Proteomes" id="UP000194474">
    <property type="component" value="Unassembled WGS sequence"/>
</dbReference>
<keyword evidence="2" id="KW-1185">Reference proteome</keyword>